<feature type="compositionally biased region" description="Polar residues" evidence="2">
    <location>
        <begin position="259"/>
        <end position="301"/>
    </location>
</feature>
<feature type="compositionally biased region" description="Pro residues" evidence="2">
    <location>
        <begin position="236"/>
        <end position="245"/>
    </location>
</feature>
<feature type="region of interest" description="Disordered" evidence="2">
    <location>
        <begin position="756"/>
        <end position="795"/>
    </location>
</feature>
<evidence type="ECO:0000313" key="3">
    <source>
        <dbReference type="EMBL" id="KAK3939600.1"/>
    </source>
</evidence>
<accession>A0AAN6N692</accession>
<feature type="compositionally biased region" description="Low complexity" evidence="2">
    <location>
        <begin position="10"/>
        <end position="36"/>
    </location>
</feature>
<feature type="coiled-coil region" evidence="1">
    <location>
        <begin position="701"/>
        <end position="742"/>
    </location>
</feature>
<feature type="compositionally biased region" description="Polar residues" evidence="2">
    <location>
        <begin position="758"/>
        <end position="785"/>
    </location>
</feature>
<name>A0AAN6N692_9PEZI</name>
<feature type="compositionally biased region" description="Low complexity" evidence="2">
    <location>
        <begin position="246"/>
        <end position="258"/>
    </location>
</feature>
<gene>
    <name evidence="3" type="ORF">QBC46DRAFT_437043</name>
</gene>
<feature type="compositionally biased region" description="Polar residues" evidence="2">
    <location>
        <begin position="209"/>
        <end position="227"/>
    </location>
</feature>
<feature type="compositionally biased region" description="Polar residues" evidence="2">
    <location>
        <begin position="105"/>
        <end position="118"/>
    </location>
</feature>
<feature type="compositionally biased region" description="Basic and acidic residues" evidence="2">
    <location>
        <begin position="63"/>
        <end position="75"/>
    </location>
</feature>
<protein>
    <submittedName>
        <fullName evidence="3">Uncharacterized protein</fullName>
    </submittedName>
</protein>
<feature type="region of interest" description="Disordered" evidence="2">
    <location>
        <begin position="1"/>
        <end position="192"/>
    </location>
</feature>
<evidence type="ECO:0000256" key="1">
    <source>
        <dbReference type="SAM" id="Coils"/>
    </source>
</evidence>
<dbReference type="AlphaFoldDB" id="A0AAN6N692"/>
<feature type="compositionally biased region" description="Basic and acidic residues" evidence="2">
    <location>
        <begin position="322"/>
        <end position="346"/>
    </location>
</feature>
<feature type="region of interest" description="Disordered" evidence="2">
    <location>
        <begin position="365"/>
        <end position="431"/>
    </location>
</feature>
<keyword evidence="4" id="KW-1185">Reference proteome</keyword>
<proteinExistence type="predicted"/>
<keyword evidence="1" id="KW-0175">Coiled coil</keyword>
<feature type="region of interest" description="Disordered" evidence="2">
    <location>
        <begin position="204"/>
        <end position="346"/>
    </location>
</feature>
<feature type="compositionally biased region" description="Basic and acidic residues" evidence="2">
    <location>
        <begin position="365"/>
        <end position="377"/>
    </location>
</feature>
<reference evidence="4" key="1">
    <citation type="journal article" date="2023" name="Mol. Phylogenet. Evol.">
        <title>Genome-scale phylogeny and comparative genomics of the fungal order Sordariales.</title>
        <authorList>
            <person name="Hensen N."/>
            <person name="Bonometti L."/>
            <person name="Westerberg I."/>
            <person name="Brannstrom I.O."/>
            <person name="Guillou S."/>
            <person name="Cros-Aarteil S."/>
            <person name="Calhoun S."/>
            <person name="Haridas S."/>
            <person name="Kuo A."/>
            <person name="Mondo S."/>
            <person name="Pangilinan J."/>
            <person name="Riley R."/>
            <person name="LaButti K."/>
            <person name="Andreopoulos B."/>
            <person name="Lipzen A."/>
            <person name="Chen C."/>
            <person name="Yan M."/>
            <person name="Daum C."/>
            <person name="Ng V."/>
            <person name="Clum A."/>
            <person name="Steindorff A."/>
            <person name="Ohm R.A."/>
            <person name="Martin F."/>
            <person name="Silar P."/>
            <person name="Natvig D.O."/>
            <person name="Lalanne C."/>
            <person name="Gautier V."/>
            <person name="Ament-Velasquez S.L."/>
            <person name="Kruys A."/>
            <person name="Hutchinson M.I."/>
            <person name="Powell A.J."/>
            <person name="Barry K."/>
            <person name="Miller A.N."/>
            <person name="Grigoriev I.V."/>
            <person name="Debuchy R."/>
            <person name="Gladieux P."/>
            <person name="Hiltunen Thoren M."/>
            <person name="Johannesson H."/>
        </authorList>
    </citation>
    <scope>NUCLEOTIDE SEQUENCE [LARGE SCALE GENOMIC DNA]</scope>
    <source>
        <strain evidence="4">CBS 340.73</strain>
    </source>
</reference>
<organism evidence="3 4">
    <name type="scientific">Diplogelasinospora grovesii</name>
    <dbReference type="NCBI Taxonomy" id="303347"/>
    <lineage>
        <taxon>Eukaryota</taxon>
        <taxon>Fungi</taxon>
        <taxon>Dikarya</taxon>
        <taxon>Ascomycota</taxon>
        <taxon>Pezizomycotina</taxon>
        <taxon>Sordariomycetes</taxon>
        <taxon>Sordariomycetidae</taxon>
        <taxon>Sordariales</taxon>
        <taxon>Diplogelasinosporaceae</taxon>
        <taxon>Diplogelasinospora</taxon>
    </lineage>
</organism>
<evidence type="ECO:0000313" key="4">
    <source>
        <dbReference type="Proteomes" id="UP001303473"/>
    </source>
</evidence>
<feature type="compositionally biased region" description="Basic and acidic residues" evidence="2">
    <location>
        <begin position="397"/>
        <end position="431"/>
    </location>
</feature>
<dbReference type="EMBL" id="MU853808">
    <property type="protein sequence ID" value="KAK3939600.1"/>
    <property type="molecule type" value="Genomic_DNA"/>
</dbReference>
<feature type="compositionally biased region" description="Basic and acidic residues" evidence="2">
    <location>
        <begin position="45"/>
        <end position="55"/>
    </location>
</feature>
<dbReference type="Proteomes" id="UP001303473">
    <property type="component" value="Unassembled WGS sequence"/>
</dbReference>
<feature type="region of interest" description="Disordered" evidence="2">
    <location>
        <begin position="547"/>
        <end position="567"/>
    </location>
</feature>
<feature type="coiled-coil region" evidence="1">
    <location>
        <begin position="623"/>
        <end position="671"/>
    </location>
</feature>
<feature type="compositionally biased region" description="Polar residues" evidence="2">
    <location>
        <begin position="378"/>
        <end position="392"/>
    </location>
</feature>
<evidence type="ECO:0000256" key="2">
    <source>
        <dbReference type="SAM" id="MobiDB-lite"/>
    </source>
</evidence>
<comment type="caution">
    <text evidence="3">The sequence shown here is derived from an EMBL/GenBank/DDBJ whole genome shotgun (WGS) entry which is preliminary data.</text>
</comment>
<feature type="compositionally biased region" description="Low complexity" evidence="2">
    <location>
        <begin position="144"/>
        <end position="169"/>
    </location>
</feature>
<sequence length="795" mass="87571">MPRIRGPGKPAQSPAPQSPASLSSTSSRGLRSGSTPAPTPAGVKDCIKVRTDPPKKRGRPPKSRRDTDSSSKPYDKGVTLDSPIVLDDSDDGETVQAVRRGRNASPASQPRRLNSSVPRESLGNPPRKRTLGQLESPVQPPSPKRTVSSSSTVSQGTPVKSSVPQSSQSRPACVPLRTPLSTADSESEVAHNEKLEALLATLSDGPTALGNSKTANEAVNVPQSTAKSKLICETSPPVPSPPKPTAPKTSAPAAESPSVRGNGQPSADPTEASAQNKASKFQSSNKPAKDVNTQPTRTQKALSPVFGAARFVPKETVNGESQKVKDVSAQDSAQEKAELQHRARTAEEQVAKLQSELRGAIRTLEDARKESRRHEAENQSLKTANSEQSATVTRLEAQSHEIESLRKGHASSKEDNDRLKENNDRLREEADKLKNRLQEQETLHMEVSKAFNEARKELETIKETLTTRDETIAALAKQLKESAHEVEALKGTNEKSASRIKSLDDHVKGSVAALEERNKQITDLQGRLKSANELLKTKQVERNKLMQELEKEKSGRLAERSKTDSELHNTQLQLQECMNEVTLLEDEKKKRAAEMGTLYNQLDTHKTALKDAESQHLQKTFEAQKLQKMLQEFAEQRNKLQTDMQISEQVRKALSENLAKTEKQLNKVRSKVWQGESEMEALKKKTAEDMEKQKQLMLGVQRMTENKLRQREEELKGIKEERDELVKSVEELQKKVSEEQGTVTTLFSKLRNAAEYLSASSKRSSTEQTETGPLTVTNEDGQLSKDSGGDTITID</sequence>
<dbReference type="Gene3D" id="1.10.287.1490">
    <property type="match status" value="1"/>
</dbReference>